<evidence type="ECO:0000256" key="8">
    <source>
        <dbReference type="ARBA" id="ARBA00023136"/>
    </source>
</evidence>
<proteinExistence type="predicted"/>
<evidence type="ECO:0000256" key="2">
    <source>
        <dbReference type="ARBA" id="ARBA00022475"/>
    </source>
</evidence>
<dbReference type="PANTHER" id="PTHR30606">
    <property type="entry name" value="LIPID A BIOSYNTHESIS LAUROYL ACYLTRANSFERASE"/>
    <property type="match status" value="1"/>
</dbReference>
<dbReference type="GO" id="GO:0009245">
    <property type="term" value="P:lipid A biosynthetic process"/>
    <property type="evidence" value="ECO:0007669"/>
    <property type="project" value="InterPro"/>
</dbReference>
<keyword evidence="8 10" id="KW-0472">Membrane</keyword>
<comment type="subcellular location">
    <subcellularLocation>
        <location evidence="1">Cell inner membrane</location>
    </subcellularLocation>
</comment>
<organism evidence="11 12">
    <name type="scientific">Marinicella litoralis</name>
    <dbReference type="NCBI Taxonomy" id="644220"/>
    <lineage>
        <taxon>Bacteria</taxon>
        <taxon>Pseudomonadati</taxon>
        <taxon>Pseudomonadota</taxon>
        <taxon>Gammaproteobacteria</taxon>
        <taxon>Lysobacterales</taxon>
        <taxon>Marinicellaceae</taxon>
        <taxon>Marinicella</taxon>
    </lineage>
</organism>
<keyword evidence="4 11" id="KW-0808">Transferase</keyword>
<dbReference type="Pfam" id="PF03279">
    <property type="entry name" value="Lip_A_acyltrans"/>
    <property type="match status" value="1"/>
</dbReference>
<dbReference type="NCBIfam" id="TIGR02207">
    <property type="entry name" value="lipid_A_htrB"/>
    <property type="match status" value="1"/>
</dbReference>
<protein>
    <submittedName>
        <fullName evidence="11">KDO2-lipid IV(A) lauroyltransferase</fullName>
    </submittedName>
</protein>
<dbReference type="PIRSF" id="PIRSF026649">
    <property type="entry name" value="MsbB"/>
    <property type="match status" value="1"/>
</dbReference>
<dbReference type="PANTHER" id="PTHR30606:SF9">
    <property type="entry name" value="LIPID A BIOSYNTHESIS LAUROYLTRANSFERASE"/>
    <property type="match status" value="1"/>
</dbReference>
<gene>
    <name evidence="11" type="ORF">C8D91_0517</name>
</gene>
<dbReference type="AlphaFoldDB" id="A0A4R6Y0K5"/>
<keyword evidence="9" id="KW-0012">Acyltransferase</keyword>
<evidence type="ECO:0000256" key="1">
    <source>
        <dbReference type="ARBA" id="ARBA00004533"/>
    </source>
</evidence>
<dbReference type="GO" id="GO:0005886">
    <property type="term" value="C:plasma membrane"/>
    <property type="evidence" value="ECO:0007669"/>
    <property type="project" value="UniProtKB-SubCell"/>
</dbReference>
<keyword evidence="5 10" id="KW-0812">Transmembrane</keyword>
<dbReference type="GO" id="GO:0009103">
    <property type="term" value="P:lipopolysaccharide biosynthetic process"/>
    <property type="evidence" value="ECO:0007669"/>
    <property type="project" value="UniProtKB-KW"/>
</dbReference>
<dbReference type="RefSeq" id="WP_099017723.1">
    <property type="nucleotide sequence ID" value="NZ_NIHB01000001.1"/>
</dbReference>
<dbReference type="InterPro" id="IPR011920">
    <property type="entry name" value="Lipid_A_LpxL_LpxP"/>
</dbReference>
<evidence type="ECO:0000313" key="12">
    <source>
        <dbReference type="Proteomes" id="UP000295724"/>
    </source>
</evidence>
<keyword evidence="3" id="KW-0997">Cell inner membrane</keyword>
<dbReference type="Proteomes" id="UP000295724">
    <property type="component" value="Unassembled WGS sequence"/>
</dbReference>
<dbReference type="GO" id="GO:0016746">
    <property type="term" value="F:acyltransferase activity"/>
    <property type="evidence" value="ECO:0007669"/>
    <property type="project" value="UniProtKB-KW"/>
</dbReference>
<evidence type="ECO:0000256" key="10">
    <source>
        <dbReference type="SAM" id="Phobius"/>
    </source>
</evidence>
<comment type="caution">
    <text evidence="11">The sequence shown here is derived from an EMBL/GenBank/DDBJ whole genome shotgun (WGS) entry which is preliminary data.</text>
</comment>
<keyword evidence="6" id="KW-0448">Lipopolysaccharide biosynthesis</keyword>
<dbReference type="InterPro" id="IPR004960">
    <property type="entry name" value="LipA_acyltrans"/>
</dbReference>
<evidence type="ECO:0000313" key="11">
    <source>
        <dbReference type="EMBL" id="TDR23653.1"/>
    </source>
</evidence>
<name>A0A4R6Y0K5_9GAMM</name>
<evidence type="ECO:0000256" key="7">
    <source>
        <dbReference type="ARBA" id="ARBA00022989"/>
    </source>
</evidence>
<reference evidence="11 12" key="1">
    <citation type="submission" date="2019-03" db="EMBL/GenBank/DDBJ databases">
        <title>Genomic Encyclopedia of Type Strains, Phase IV (KMG-IV): sequencing the most valuable type-strain genomes for metagenomic binning, comparative biology and taxonomic classification.</title>
        <authorList>
            <person name="Goeker M."/>
        </authorList>
    </citation>
    <scope>NUCLEOTIDE SEQUENCE [LARGE SCALE GENOMIC DNA]</scope>
    <source>
        <strain evidence="11 12">DSM 25488</strain>
    </source>
</reference>
<accession>A0A4R6Y0K5</accession>
<feature type="transmembrane region" description="Helical" evidence="10">
    <location>
        <begin position="12"/>
        <end position="28"/>
    </location>
</feature>
<keyword evidence="7 10" id="KW-1133">Transmembrane helix</keyword>
<dbReference type="CDD" id="cd07984">
    <property type="entry name" value="LPLAT_LABLAT-like"/>
    <property type="match status" value="1"/>
</dbReference>
<sequence>MKPSDQSKPAIGSNLLAWIVFALLWLLAHLPFRLLLLIGRGLGWLFRVGLKSRRQVVRKNLTACFPDLDHAATEKLLKQNYRETGMMVSQTLRTFLNRSPRYFKDLKIEGKQHLQNCLDQGQGVLLVSGHFTALDVGGRAICEQFPVAGVYRPHKNAVQEYVVKRSRLSYAKKMFSRDELKGIVKHLKTGGIVWYAPDQDYRRGQSIFSDFFGIPASTITATHQLAKISQCKVIFYAVKRMDEKPYYELSLSKPLENFPTQDVQTDIDRVNQGIEQMVKQAPSQYLWLHKRFKTRPPGMDKFY</sequence>
<evidence type="ECO:0000256" key="4">
    <source>
        <dbReference type="ARBA" id="ARBA00022679"/>
    </source>
</evidence>
<evidence type="ECO:0000256" key="6">
    <source>
        <dbReference type="ARBA" id="ARBA00022985"/>
    </source>
</evidence>
<dbReference type="EMBL" id="SNZB01000001">
    <property type="protein sequence ID" value="TDR23653.1"/>
    <property type="molecule type" value="Genomic_DNA"/>
</dbReference>
<keyword evidence="2" id="KW-1003">Cell membrane</keyword>
<dbReference type="OrthoDB" id="9803456at2"/>
<evidence type="ECO:0000256" key="5">
    <source>
        <dbReference type="ARBA" id="ARBA00022692"/>
    </source>
</evidence>
<evidence type="ECO:0000256" key="3">
    <source>
        <dbReference type="ARBA" id="ARBA00022519"/>
    </source>
</evidence>
<keyword evidence="12" id="KW-1185">Reference proteome</keyword>
<evidence type="ECO:0000256" key="9">
    <source>
        <dbReference type="ARBA" id="ARBA00023315"/>
    </source>
</evidence>